<protein>
    <submittedName>
        <fullName evidence="2">MFS transporter</fullName>
    </submittedName>
</protein>
<evidence type="ECO:0000313" key="1">
    <source>
        <dbReference type="Proteomes" id="UP000036681"/>
    </source>
</evidence>
<accession>A0A0M3HGL2</accession>
<organism evidence="1 2">
    <name type="scientific">Ascaris lumbricoides</name>
    <name type="common">Giant roundworm</name>
    <dbReference type="NCBI Taxonomy" id="6252"/>
    <lineage>
        <taxon>Eukaryota</taxon>
        <taxon>Metazoa</taxon>
        <taxon>Ecdysozoa</taxon>
        <taxon>Nematoda</taxon>
        <taxon>Chromadorea</taxon>
        <taxon>Rhabditida</taxon>
        <taxon>Spirurina</taxon>
        <taxon>Ascaridomorpha</taxon>
        <taxon>Ascaridoidea</taxon>
        <taxon>Ascarididae</taxon>
        <taxon>Ascaris</taxon>
    </lineage>
</organism>
<reference evidence="2" key="1">
    <citation type="submission" date="2017-02" db="UniProtKB">
        <authorList>
            <consortium name="WormBaseParasite"/>
        </authorList>
    </citation>
    <scope>IDENTIFICATION</scope>
</reference>
<keyword evidence="1" id="KW-1185">Reference proteome</keyword>
<proteinExistence type="predicted"/>
<evidence type="ECO:0000313" key="2">
    <source>
        <dbReference type="WBParaSite" id="ALUE_0000065701-mRNA-1"/>
    </source>
</evidence>
<name>A0A0M3HGL2_ASCLU</name>
<dbReference type="Proteomes" id="UP000036681">
    <property type="component" value="Unplaced"/>
</dbReference>
<dbReference type="WBParaSite" id="ALUE_0000065701-mRNA-1">
    <property type="protein sequence ID" value="ALUE_0000065701-mRNA-1"/>
    <property type="gene ID" value="ALUE_0000065701"/>
</dbReference>
<dbReference type="AlphaFoldDB" id="A0A0M3HGL2"/>
<sequence>MNRRLGLVTLTHAILGSFGDIEASVFNLMTVPLKIFFNESLTAHYGDVNAERYSFRFFLI</sequence>